<comment type="similarity">
    <text evidence="1 5">Belongs to the MreC family.</text>
</comment>
<protein>
    <recommendedName>
        <fullName evidence="2 5">Cell shape-determining protein MreC</fullName>
    </recommendedName>
    <alternativeName>
        <fullName evidence="4 5">Cell shape protein MreC</fullName>
    </alternativeName>
</protein>
<gene>
    <name evidence="8" type="primary">mreC</name>
    <name evidence="8" type="ORF">OS242_15765</name>
</gene>
<dbReference type="Proteomes" id="UP001208017">
    <property type="component" value="Unassembled WGS sequence"/>
</dbReference>
<evidence type="ECO:0000313" key="8">
    <source>
        <dbReference type="EMBL" id="MCX7571407.1"/>
    </source>
</evidence>
<dbReference type="EMBL" id="JAPMLT010000010">
    <property type="protein sequence ID" value="MCX7571407.1"/>
    <property type="molecule type" value="Genomic_DNA"/>
</dbReference>
<organism evidence="8 9">
    <name type="scientific">Tumebacillus lacus</name>
    <dbReference type="NCBI Taxonomy" id="2995335"/>
    <lineage>
        <taxon>Bacteria</taxon>
        <taxon>Bacillati</taxon>
        <taxon>Bacillota</taxon>
        <taxon>Bacilli</taxon>
        <taxon>Bacillales</taxon>
        <taxon>Alicyclobacillaceae</taxon>
        <taxon>Tumebacillus</taxon>
    </lineage>
</organism>
<keyword evidence="9" id="KW-1185">Reference proteome</keyword>
<dbReference type="InterPro" id="IPR042175">
    <property type="entry name" value="Cell/Rod_MreC_2"/>
</dbReference>
<keyword evidence="6" id="KW-0175">Coiled coil</keyword>
<reference evidence="8 9" key="1">
    <citation type="submission" date="2022-11" db="EMBL/GenBank/DDBJ databases">
        <title>Study of microbial diversity in lake waters.</title>
        <authorList>
            <person name="Zhang J."/>
        </authorList>
    </citation>
    <scope>NUCLEOTIDE SEQUENCE [LARGE SCALE GENOMIC DNA]</scope>
    <source>
        <strain evidence="8 9">DT12</strain>
    </source>
</reference>
<evidence type="ECO:0000256" key="2">
    <source>
        <dbReference type="ARBA" id="ARBA00013855"/>
    </source>
</evidence>
<evidence type="ECO:0000256" key="3">
    <source>
        <dbReference type="ARBA" id="ARBA00022960"/>
    </source>
</evidence>
<dbReference type="PIRSF" id="PIRSF038471">
    <property type="entry name" value="MreC"/>
    <property type="match status" value="1"/>
</dbReference>
<dbReference type="InterPro" id="IPR007221">
    <property type="entry name" value="MreC"/>
</dbReference>
<feature type="coiled-coil region" evidence="6">
    <location>
        <begin position="69"/>
        <end position="113"/>
    </location>
</feature>
<proteinExistence type="inferred from homology"/>
<accession>A0ABT3X624</accession>
<evidence type="ECO:0000259" key="7">
    <source>
        <dbReference type="Pfam" id="PF04085"/>
    </source>
</evidence>
<comment type="caution">
    <text evidence="8">The sequence shown here is derived from an EMBL/GenBank/DDBJ whole genome shotgun (WGS) entry which is preliminary data.</text>
</comment>
<evidence type="ECO:0000256" key="4">
    <source>
        <dbReference type="ARBA" id="ARBA00032089"/>
    </source>
</evidence>
<evidence type="ECO:0000256" key="5">
    <source>
        <dbReference type="PIRNR" id="PIRNR038471"/>
    </source>
</evidence>
<evidence type="ECO:0000256" key="1">
    <source>
        <dbReference type="ARBA" id="ARBA00009369"/>
    </source>
</evidence>
<sequence>MTRFFTSKRLMVLLAGFILLAALAGLTLRDREKPTWPESFLIDSFGWVQGVIYAPVQHVAGFFEEVRNIKALYEENARLKQNLNDYSSMRVLIRELERDNKKLTEDLGIKSRLGGLEFVAAANVIGRSPSTWNQEVTLDVGSKDGVSRDMAVITATRGLVGRVYEVTPYHSKVLLITDKSKVGISARVQNNDENNPAYGIISGVSTAVSQNEKVRLEMTGIPLNSNVEVGQDVVTSGLSDIFPPALFIGKVTSFQNDKLGLTKTAEIEPAANLDYLEFLYVVKQAKQEAR</sequence>
<dbReference type="Pfam" id="PF04085">
    <property type="entry name" value="MreC"/>
    <property type="match status" value="1"/>
</dbReference>
<dbReference type="Gene3D" id="2.40.10.350">
    <property type="entry name" value="Rod shape-determining protein MreC, domain 2"/>
    <property type="match status" value="1"/>
</dbReference>
<keyword evidence="3 5" id="KW-0133">Cell shape</keyword>
<evidence type="ECO:0000256" key="6">
    <source>
        <dbReference type="SAM" id="Coils"/>
    </source>
</evidence>
<name>A0ABT3X624_9BACL</name>
<dbReference type="NCBIfam" id="TIGR00219">
    <property type="entry name" value="mreC"/>
    <property type="match status" value="1"/>
</dbReference>
<evidence type="ECO:0000313" key="9">
    <source>
        <dbReference type="Proteomes" id="UP001208017"/>
    </source>
</evidence>
<dbReference type="PANTHER" id="PTHR34138">
    <property type="entry name" value="CELL SHAPE-DETERMINING PROTEIN MREC"/>
    <property type="match status" value="1"/>
</dbReference>
<dbReference type="PANTHER" id="PTHR34138:SF1">
    <property type="entry name" value="CELL SHAPE-DETERMINING PROTEIN MREC"/>
    <property type="match status" value="1"/>
</dbReference>
<feature type="domain" description="Rod shape-determining protein MreC beta-barrel core" evidence="7">
    <location>
        <begin position="124"/>
        <end position="283"/>
    </location>
</feature>
<comment type="function">
    <text evidence="5">Involved in formation and maintenance of cell shape.</text>
</comment>
<dbReference type="RefSeq" id="WP_267152655.1">
    <property type="nucleotide sequence ID" value="NZ_JAPMLT010000010.1"/>
</dbReference>
<dbReference type="InterPro" id="IPR055342">
    <property type="entry name" value="MreC_beta-barrel_core"/>
</dbReference>
<dbReference type="Gene3D" id="2.40.10.340">
    <property type="entry name" value="Rod shape-determining protein MreC, domain 1"/>
    <property type="match status" value="1"/>
</dbReference>
<dbReference type="InterPro" id="IPR042177">
    <property type="entry name" value="Cell/Rod_1"/>
</dbReference>